<keyword evidence="7" id="KW-1185">Reference proteome</keyword>
<organism evidence="6 7">
    <name type="scientific">Viridothelium virens</name>
    <name type="common">Speckled blister lichen</name>
    <name type="synonym">Trypethelium virens</name>
    <dbReference type="NCBI Taxonomy" id="1048519"/>
    <lineage>
        <taxon>Eukaryota</taxon>
        <taxon>Fungi</taxon>
        <taxon>Dikarya</taxon>
        <taxon>Ascomycota</taxon>
        <taxon>Pezizomycotina</taxon>
        <taxon>Dothideomycetes</taxon>
        <taxon>Dothideomycetes incertae sedis</taxon>
        <taxon>Trypetheliales</taxon>
        <taxon>Trypetheliaceae</taxon>
        <taxon>Viridothelium</taxon>
    </lineage>
</organism>
<accession>A0A6A6HI70</accession>
<feature type="region of interest" description="Disordered" evidence="5">
    <location>
        <begin position="84"/>
        <end position="120"/>
    </location>
</feature>
<dbReference type="Proteomes" id="UP000800092">
    <property type="component" value="Unassembled WGS sequence"/>
</dbReference>
<evidence type="ECO:0000256" key="4">
    <source>
        <dbReference type="ARBA" id="ARBA00023242"/>
    </source>
</evidence>
<evidence type="ECO:0000256" key="2">
    <source>
        <dbReference type="ARBA" id="ARBA00007175"/>
    </source>
</evidence>
<feature type="region of interest" description="Disordered" evidence="5">
    <location>
        <begin position="32"/>
        <end position="69"/>
    </location>
</feature>
<dbReference type="PANTHER" id="PTHR14577">
    <property type="entry name" value="NUCLEOLAR PROTEIN 12"/>
    <property type="match status" value="1"/>
</dbReference>
<feature type="compositionally biased region" description="Basic and acidic residues" evidence="5">
    <location>
        <begin position="40"/>
        <end position="59"/>
    </location>
</feature>
<evidence type="ECO:0000256" key="5">
    <source>
        <dbReference type="SAM" id="MobiDB-lite"/>
    </source>
</evidence>
<sequence length="229" mass="26723">MAPAFKKRKVVPVEEISFDEAAREQYLTGFHKRKQQRIKQAQEEAAKREQDERIKERKEMRKRRRQQLEEHVEAVNSMLRNINGHADINEEDANDVPEPNGGEEWAGFEEPPEINRVDEYIDEDKYATVTVESVHVAKDGLHVAMEENDGDNDDDEDDQVADSDPEEKDRERDTSNGKLQKKRIWTKEKPAGNKPKKRKKFRYESAAERKVTRQKQKARNSKAAKARRG</sequence>
<feature type="compositionally biased region" description="Basic and acidic residues" evidence="5">
    <location>
        <begin position="136"/>
        <end position="145"/>
    </location>
</feature>
<reference evidence="6" key="1">
    <citation type="journal article" date="2020" name="Stud. Mycol.">
        <title>101 Dothideomycetes genomes: a test case for predicting lifestyles and emergence of pathogens.</title>
        <authorList>
            <person name="Haridas S."/>
            <person name="Albert R."/>
            <person name="Binder M."/>
            <person name="Bloem J."/>
            <person name="Labutti K."/>
            <person name="Salamov A."/>
            <person name="Andreopoulos B."/>
            <person name="Baker S."/>
            <person name="Barry K."/>
            <person name="Bills G."/>
            <person name="Bluhm B."/>
            <person name="Cannon C."/>
            <person name="Castanera R."/>
            <person name="Culley D."/>
            <person name="Daum C."/>
            <person name="Ezra D."/>
            <person name="Gonzalez J."/>
            <person name="Henrissat B."/>
            <person name="Kuo A."/>
            <person name="Liang C."/>
            <person name="Lipzen A."/>
            <person name="Lutzoni F."/>
            <person name="Magnuson J."/>
            <person name="Mondo S."/>
            <person name="Nolan M."/>
            <person name="Ohm R."/>
            <person name="Pangilinan J."/>
            <person name="Park H.-J."/>
            <person name="Ramirez L."/>
            <person name="Alfaro M."/>
            <person name="Sun H."/>
            <person name="Tritt A."/>
            <person name="Yoshinaga Y."/>
            <person name="Zwiers L.-H."/>
            <person name="Turgeon B."/>
            <person name="Goodwin S."/>
            <person name="Spatafora J."/>
            <person name="Crous P."/>
            <person name="Grigoriev I."/>
        </authorList>
    </citation>
    <scope>NUCLEOTIDE SEQUENCE</scope>
    <source>
        <strain evidence="6">Tuck. ex Michener</strain>
    </source>
</reference>
<feature type="compositionally biased region" description="Basic residues" evidence="5">
    <location>
        <begin position="212"/>
        <end position="229"/>
    </location>
</feature>
<proteinExistence type="inferred from homology"/>
<feature type="compositionally biased region" description="Basic and acidic residues" evidence="5">
    <location>
        <begin position="202"/>
        <end position="211"/>
    </location>
</feature>
<gene>
    <name evidence="6" type="ORF">EV356DRAFT_510526</name>
</gene>
<dbReference type="GO" id="GO:0019843">
    <property type="term" value="F:rRNA binding"/>
    <property type="evidence" value="ECO:0007669"/>
    <property type="project" value="TreeGrafter"/>
</dbReference>
<dbReference type="PANTHER" id="PTHR14577:SF0">
    <property type="entry name" value="NUCLEOLAR PROTEIN 12"/>
    <property type="match status" value="1"/>
</dbReference>
<feature type="region of interest" description="Disordered" evidence="5">
    <location>
        <begin position="136"/>
        <end position="229"/>
    </location>
</feature>
<protein>
    <recommendedName>
        <fullName evidence="8">Protein required for cell viability Rrp17</fullName>
    </recommendedName>
</protein>
<comment type="subcellular location">
    <subcellularLocation>
        <location evidence="1">Nucleus</location>
        <location evidence="1">Nucleolus</location>
    </subcellularLocation>
</comment>
<name>A0A6A6HI70_VIRVR</name>
<feature type="compositionally biased region" description="Acidic residues" evidence="5">
    <location>
        <begin position="146"/>
        <end position="166"/>
    </location>
</feature>
<evidence type="ECO:0000313" key="6">
    <source>
        <dbReference type="EMBL" id="KAF2237582.1"/>
    </source>
</evidence>
<comment type="similarity">
    <text evidence="2">Belongs to the RRP17 family.</text>
</comment>
<keyword evidence="3" id="KW-0175">Coiled coil</keyword>
<dbReference type="Pfam" id="PF09805">
    <property type="entry name" value="Nop25"/>
    <property type="match status" value="1"/>
</dbReference>
<dbReference type="AlphaFoldDB" id="A0A6A6HI70"/>
<dbReference type="OrthoDB" id="551633at2759"/>
<dbReference type="EMBL" id="ML991779">
    <property type="protein sequence ID" value="KAF2237582.1"/>
    <property type="molecule type" value="Genomic_DNA"/>
</dbReference>
<dbReference type="GO" id="GO:0005730">
    <property type="term" value="C:nucleolus"/>
    <property type="evidence" value="ECO:0007669"/>
    <property type="project" value="UniProtKB-SubCell"/>
</dbReference>
<evidence type="ECO:0000256" key="3">
    <source>
        <dbReference type="ARBA" id="ARBA00023054"/>
    </source>
</evidence>
<evidence type="ECO:0000256" key="1">
    <source>
        <dbReference type="ARBA" id="ARBA00004604"/>
    </source>
</evidence>
<evidence type="ECO:0000313" key="7">
    <source>
        <dbReference type="Proteomes" id="UP000800092"/>
    </source>
</evidence>
<dbReference type="InterPro" id="IPR019186">
    <property type="entry name" value="Nucleolar_protein_12"/>
</dbReference>
<keyword evidence="4" id="KW-0539">Nucleus</keyword>
<evidence type="ECO:0008006" key="8">
    <source>
        <dbReference type="Google" id="ProtNLM"/>
    </source>
</evidence>